<sequence>MKKVLLSLLILGGTLSMHAQDDESDEQKEGWTTEGNVQLLFNQSAFNAEWTGGGTSNISGNLILNYDFNYLKDDFTWDSKVLVDYGMTKQKGDEFPRKTSDRLEINSVAGKQVEESNWYYSFFTNFRTQVTKGYNYSTDADTGETIRTERTNFLSPAYLQFGPGMLWKKNENFYVNIAPATGRFIIVDSYFTSVDGYQDGDYFGVDQGKSARFELGAAISAYAKFELIKNVKVENILNLYSNYLEDPQNVDIDYTVNVKMKINELLSTNFIFQTIYDDNAVGAFQVREVFGLGFNYSF</sequence>
<dbReference type="InterPro" id="IPR021428">
    <property type="entry name" value="DUF3078"/>
</dbReference>
<evidence type="ECO:0000256" key="1">
    <source>
        <dbReference type="SAM" id="SignalP"/>
    </source>
</evidence>
<dbReference type="EMBL" id="JBHSAS010000006">
    <property type="protein sequence ID" value="MFC4026765.1"/>
    <property type="molecule type" value="Genomic_DNA"/>
</dbReference>
<evidence type="ECO:0000313" key="2">
    <source>
        <dbReference type="EMBL" id="MFC4026765.1"/>
    </source>
</evidence>
<accession>A0ABV8H3P5</accession>
<keyword evidence="1" id="KW-0732">Signal</keyword>
<keyword evidence="3" id="KW-1185">Reference proteome</keyword>
<organism evidence="2 3">
    <name type="scientific">Zunongwangia endophytica</name>
    <dbReference type="NCBI Taxonomy" id="1808945"/>
    <lineage>
        <taxon>Bacteria</taxon>
        <taxon>Pseudomonadati</taxon>
        <taxon>Bacteroidota</taxon>
        <taxon>Flavobacteriia</taxon>
        <taxon>Flavobacteriales</taxon>
        <taxon>Flavobacteriaceae</taxon>
        <taxon>Zunongwangia</taxon>
    </lineage>
</organism>
<evidence type="ECO:0000313" key="3">
    <source>
        <dbReference type="Proteomes" id="UP001595793"/>
    </source>
</evidence>
<gene>
    <name evidence="2" type="ORF">ACFOS1_05070</name>
</gene>
<dbReference type="Proteomes" id="UP001595793">
    <property type="component" value="Unassembled WGS sequence"/>
</dbReference>
<comment type="caution">
    <text evidence="2">The sequence shown here is derived from an EMBL/GenBank/DDBJ whole genome shotgun (WGS) entry which is preliminary data.</text>
</comment>
<proteinExistence type="predicted"/>
<feature type="chain" id="PRO_5045101965" evidence="1">
    <location>
        <begin position="20"/>
        <end position="298"/>
    </location>
</feature>
<name>A0ABV8H3P5_9FLAO</name>
<reference evidence="3" key="1">
    <citation type="journal article" date="2019" name="Int. J. Syst. Evol. Microbiol.">
        <title>The Global Catalogue of Microorganisms (GCM) 10K type strain sequencing project: providing services to taxonomists for standard genome sequencing and annotation.</title>
        <authorList>
            <consortium name="The Broad Institute Genomics Platform"/>
            <consortium name="The Broad Institute Genome Sequencing Center for Infectious Disease"/>
            <person name="Wu L."/>
            <person name="Ma J."/>
        </authorList>
    </citation>
    <scope>NUCLEOTIDE SEQUENCE [LARGE SCALE GENOMIC DNA]</scope>
    <source>
        <strain evidence="3">CECT 9128</strain>
    </source>
</reference>
<dbReference type="Pfam" id="PF11276">
    <property type="entry name" value="DUF3078"/>
    <property type="match status" value="1"/>
</dbReference>
<dbReference type="RefSeq" id="WP_290235695.1">
    <property type="nucleotide sequence ID" value="NZ_JAUFPZ010000002.1"/>
</dbReference>
<feature type="signal peptide" evidence="1">
    <location>
        <begin position="1"/>
        <end position="19"/>
    </location>
</feature>
<protein>
    <submittedName>
        <fullName evidence="2">DUF3078 domain-containing protein</fullName>
    </submittedName>
</protein>